<feature type="region of interest" description="Disordered" evidence="1">
    <location>
        <begin position="311"/>
        <end position="340"/>
    </location>
</feature>
<accession>A0A8R1U8F1</accession>
<keyword evidence="3" id="KW-1185">Reference proteome</keyword>
<sequence>MASCSKGAGFSLESPSINPCSEWEVLHLHEFCPMDIEVCDHEFILQGLEPLFDMLDKTIIPDNKERLKELWVAGREKYICIVCLCEVLAIDHPIGVFKRRKSSKTSAFVLHDVCFSSIAQRKDVVLAKMKSLLLNRENKKLIEQWCVFETNRTCFDCKEGEDYQTKRQNKLLNCSDSFCSNSFHWNCALKSQNCEIDFVDKVLYCSQLHRGILDEANELTRRKFHSSQSPNTFDICQECKKAVSRWPIRGKIFYLNCCDSFLHYQCAVNRLSRTNMKCTCGSLNRFLGSIQRQGHCLFDYKEQMELNGIKPNVTFESDSEEEDEEENGEGENERIEETRN</sequence>
<dbReference type="Proteomes" id="UP000005239">
    <property type="component" value="Unassembled WGS sequence"/>
</dbReference>
<organism evidence="2 3">
    <name type="scientific">Pristionchus pacificus</name>
    <name type="common">Parasitic nematode worm</name>
    <dbReference type="NCBI Taxonomy" id="54126"/>
    <lineage>
        <taxon>Eukaryota</taxon>
        <taxon>Metazoa</taxon>
        <taxon>Ecdysozoa</taxon>
        <taxon>Nematoda</taxon>
        <taxon>Chromadorea</taxon>
        <taxon>Rhabditida</taxon>
        <taxon>Rhabditina</taxon>
        <taxon>Diplogasteromorpha</taxon>
        <taxon>Diplogasteroidea</taxon>
        <taxon>Neodiplogasteridae</taxon>
        <taxon>Pristionchus</taxon>
    </lineage>
</organism>
<gene>
    <name evidence="2" type="primary">WBGene00101439</name>
</gene>
<name>A0A2A6BZI9_PRIPA</name>
<protein>
    <submittedName>
        <fullName evidence="2">Uncharacterized protein</fullName>
    </submittedName>
</protein>
<evidence type="ECO:0000256" key="1">
    <source>
        <dbReference type="SAM" id="MobiDB-lite"/>
    </source>
</evidence>
<evidence type="ECO:0000313" key="2">
    <source>
        <dbReference type="EnsemblMetazoa" id="PPA11885.1"/>
    </source>
</evidence>
<feature type="compositionally biased region" description="Basic and acidic residues" evidence="1">
    <location>
        <begin position="331"/>
        <end position="340"/>
    </location>
</feature>
<accession>A0A2A6BZI9</accession>
<dbReference type="EnsemblMetazoa" id="PPA11885.1">
    <property type="protein sequence ID" value="PPA11885.1"/>
    <property type="gene ID" value="WBGene00101439"/>
</dbReference>
<dbReference type="AlphaFoldDB" id="A0A2A6BZI9"/>
<feature type="compositionally biased region" description="Acidic residues" evidence="1">
    <location>
        <begin position="317"/>
        <end position="330"/>
    </location>
</feature>
<reference evidence="2" key="2">
    <citation type="submission" date="2022-06" db="UniProtKB">
        <authorList>
            <consortium name="EnsemblMetazoa"/>
        </authorList>
    </citation>
    <scope>IDENTIFICATION</scope>
    <source>
        <strain evidence="2">PS312</strain>
    </source>
</reference>
<reference evidence="3" key="1">
    <citation type="journal article" date="2008" name="Nat. Genet.">
        <title>The Pristionchus pacificus genome provides a unique perspective on nematode lifestyle and parasitism.</title>
        <authorList>
            <person name="Dieterich C."/>
            <person name="Clifton S.W."/>
            <person name="Schuster L.N."/>
            <person name="Chinwalla A."/>
            <person name="Delehaunty K."/>
            <person name="Dinkelacker I."/>
            <person name="Fulton L."/>
            <person name="Fulton R."/>
            <person name="Godfrey J."/>
            <person name="Minx P."/>
            <person name="Mitreva M."/>
            <person name="Roeseler W."/>
            <person name="Tian H."/>
            <person name="Witte H."/>
            <person name="Yang S.P."/>
            <person name="Wilson R.K."/>
            <person name="Sommer R.J."/>
        </authorList>
    </citation>
    <scope>NUCLEOTIDE SEQUENCE [LARGE SCALE GENOMIC DNA]</scope>
    <source>
        <strain evidence="3">PS312</strain>
    </source>
</reference>
<proteinExistence type="predicted"/>
<evidence type="ECO:0000313" key="3">
    <source>
        <dbReference type="Proteomes" id="UP000005239"/>
    </source>
</evidence>